<dbReference type="EMBL" id="LGTZ01000047">
    <property type="protein sequence ID" value="OJD27951.1"/>
    <property type="molecule type" value="Genomic_DNA"/>
</dbReference>
<accession>A0A1J9RHB1</accession>
<name>A0A1J9RHB1_9EURO</name>
<evidence type="ECO:0000313" key="1">
    <source>
        <dbReference type="EMBL" id="OJD27951.1"/>
    </source>
</evidence>
<reference evidence="1 2" key="1">
    <citation type="submission" date="2015-08" db="EMBL/GenBank/DDBJ databases">
        <title>Emmonsia species relationships and genome sequence.</title>
        <authorList>
            <person name="Cuomo C.A."/>
            <person name="Schwartz I.S."/>
            <person name="Kenyon C."/>
            <person name="De Hoog G.S."/>
            <person name="Govender N.P."/>
            <person name="Botha A."/>
            <person name="Moreno L."/>
            <person name="De Vries M."/>
            <person name="Munoz J.F."/>
            <person name="Stielow J.B."/>
        </authorList>
    </citation>
    <scope>NUCLEOTIDE SEQUENCE [LARGE SCALE GENOMIC DNA]</scope>
    <source>
        <strain evidence="1 2">EI222</strain>
    </source>
</reference>
<dbReference type="AlphaFoldDB" id="A0A1J9RHB1"/>
<evidence type="ECO:0000313" key="2">
    <source>
        <dbReference type="Proteomes" id="UP000242791"/>
    </source>
</evidence>
<dbReference type="STRING" id="1658174.A0A1J9RHB1"/>
<organism evidence="1 2">
    <name type="scientific">Blastomyces percursus</name>
    <dbReference type="NCBI Taxonomy" id="1658174"/>
    <lineage>
        <taxon>Eukaryota</taxon>
        <taxon>Fungi</taxon>
        <taxon>Dikarya</taxon>
        <taxon>Ascomycota</taxon>
        <taxon>Pezizomycotina</taxon>
        <taxon>Eurotiomycetes</taxon>
        <taxon>Eurotiomycetidae</taxon>
        <taxon>Onygenales</taxon>
        <taxon>Ajellomycetaceae</taxon>
        <taxon>Blastomyces</taxon>
    </lineage>
</organism>
<keyword evidence="2" id="KW-1185">Reference proteome</keyword>
<proteinExistence type="predicted"/>
<dbReference type="Gene3D" id="3.40.50.2300">
    <property type="match status" value="1"/>
</dbReference>
<sequence>MLERRGITHDAATNDQQALEYLGRCIHGHHLTRPDIIYMDVSASDQTTETFHTVYIESAHLTLYHVVVFQVGRDVVHGPEITHIVRTQAPFSTDPKTKATPIIAMTNRAAPPTYPKYIWNLFTRDGEIRKPLKMADVLRAARSVKFDLVPATMLGYPGGNHSLPSHVNDLVRSPIWGPMPLRKYSGPRSLL</sequence>
<dbReference type="OrthoDB" id="60033at2759"/>
<protein>
    <submittedName>
        <fullName evidence="1">Uncharacterized protein</fullName>
    </submittedName>
</protein>
<dbReference type="Proteomes" id="UP000242791">
    <property type="component" value="Unassembled WGS sequence"/>
</dbReference>
<dbReference type="VEuPathDB" id="FungiDB:ACJ73_00641"/>
<gene>
    <name evidence="1" type="ORF">ACJ73_00641</name>
</gene>
<comment type="caution">
    <text evidence="1">The sequence shown here is derived from an EMBL/GenBank/DDBJ whole genome shotgun (WGS) entry which is preliminary data.</text>
</comment>